<keyword evidence="1" id="KW-0732">Signal</keyword>
<evidence type="ECO:0000259" key="2">
    <source>
        <dbReference type="PROSITE" id="PS50106"/>
    </source>
</evidence>
<feature type="signal peptide" evidence="1">
    <location>
        <begin position="1"/>
        <end position="18"/>
    </location>
</feature>
<dbReference type="Pfam" id="PF17899">
    <property type="entry name" value="Peptidase_M61_N"/>
    <property type="match status" value="1"/>
</dbReference>
<reference evidence="3 4" key="1">
    <citation type="submission" date="2016-10" db="EMBL/GenBank/DDBJ databases">
        <authorList>
            <person name="Varghese N."/>
            <person name="Submissions S."/>
        </authorList>
    </citation>
    <scope>NUCLEOTIDE SEQUENCE [LARGE SCALE GENOMIC DNA]</scope>
    <source>
        <strain evidence="3 4">DSM 25353</strain>
    </source>
</reference>
<evidence type="ECO:0000256" key="1">
    <source>
        <dbReference type="SAM" id="SignalP"/>
    </source>
</evidence>
<dbReference type="InterPro" id="IPR040756">
    <property type="entry name" value="Peptidase_M61_N"/>
</dbReference>
<dbReference type="InterPro" id="IPR024191">
    <property type="entry name" value="Peptidase_M61"/>
</dbReference>
<dbReference type="Pfam" id="PF13180">
    <property type="entry name" value="PDZ_2"/>
    <property type="match status" value="1"/>
</dbReference>
<gene>
    <name evidence="3" type="ORF">SAMN05444410_12515</name>
</gene>
<dbReference type="SUPFAM" id="SSF55486">
    <property type="entry name" value="Metalloproteases ('zincins'), catalytic domain"/>
    <property type="match status" value="1"/>
</dbReference>
<dbReference type="InterPro" id="IPR007963">
    <property type="entry name" value="Peptidase_M61_catalytic"/>
</dbReference>
<sequence>MKKISLALLLLITLSSYGQQMHYQVSFPNAVHHEAHIELTASHIPSGPAVFHMSRSSPGRYATHEFGKNVYDVTARDHNGKNLIVKRIDGDVYEVPQHDGAVTIAYTLYANYADGTYAGIDPESIHLNMPACFMWMKGQDNAPISISFDIPKENKGVIATQLFPADAPNNFTAPGLQYFMDCPTKIGDLHFREWKVTNTNGKVYTIRVALEANATEQQIDELAEKTKKITAEAKEVFGEYAPYDHGAYTFIISANPYVFGDGMEHRNSTMITQTMGSFNPNWLTGVISHEYFHNWNVERIRPKTLEPFNFEKSNMSNELWCAEGFTQYYGELILARTGLRDQKTHIATLASFVNAKQNTPGARYYSPIQASNHAVFVDAGVSIDRTNYPNMFTTYYYYGAAIALALDLEMQTNYHKTIDAFMQAMWKRFGKTEIPYTIATMQEALASVTDATFAASFFDQYIRGHESIDYATLLAKAGYELKNASEGKAALGVSALPDGQGRLVITRNTTKGTAAYEAGLDINDELLSFDGTTVKTVTDMNDFLQHKKPDDVITVRYKHREQEKSVSVTLKEQVFPTLIPIEEKGQTVTENMQKIRDSWFKTKTH</sequence>
<comment type="caution">
    <text evidence="3">The sequence shown here is derived from an EMBL/GenBank/DDBJ whole genome shotgun (WGS) entry which is preliminary data.</text>
</comment>
<proteinExistence type="predicted"/>
<dbReference type="InterPro" id="IPR027268">
    <property type="entry name" value="Peptidase_M4/M1_CTD_sf"/>
</dbReference>
<dbReference type="PROSITE" id="PS50106">
    <property type="entry name" value="PDZ"/>
    <property type="match status" value="1"/>
</dbReference>
<organism evidence="3 4">
    <name type="scientific">Hydrobacter penzbergensis</name>
    <dbReference type="NCBI Taxonomy" id="1235997"/>
    <lineage>
        <taxon>Bacteria</taxon>
        <taxon>Pseudomonadati</taxon>
        <taxon>Bacteroidota</taxon>
        <taxon>Chitinophagia</taxon>
        <taxon>Chitinophagales</taxon>
        <taxon>Chitinophagaceae</taxon>
        <taxon>Hydrobacter</taxon>
    </lineage>
</organism>
<keyword evidence="3" id="KW-0378">Hydrolase</keyword>
<keyword evidence="4" id="KW-1185">Reference proteome</keyword>
<protein>
    <submittedName>
        <fullName evidence="3">Predicted metalloprotease, contains C-terminal PDZ domain</fullName>
    </submittedName>
</protein>
<name>A0A8X8IIS3_9BACT</name>
<dbReference type="GO" id="GO:0008237">
    <property type="term" value="F:metallopeptidase activity"/>
    <property type="evidence" value="ECO:0007669"/>
    <property type="project" value="UniProtKB-KW"/>
</dbReference>
<dbReference type="EMBL" id="FNNO01000025">
    <property type="protein sequence ID" value="SDX67898.1"/>
    <property type="molecule type" value="Genomic_DNA"/>
</dbReference>
<dbReference type="Pfam" id="PF05299">
    <property type="entry name" value="Peptidase_M61"/>
    <property type="match status" value="1"/>
</dbReference>
<feature type="chain" id="PRO_5036498287" evidence="1">
    <location>
        <begin position="19"/>
        <end position="605"/>
    </location>
</feature>
<keyword evidence="3" id="KW-0645">Protease</keyword>
<dbReference type="Gene3D" id="2.30.42.10">
    <property type="match status" value="1"/>
</dbReference>
<dbReference type="SUPFAM" id="SSF50156">
    <property type="entry name" value="PDZ domain-like"/>
    <property type="match status" value="1"/>
</dbReference>
<feature type="domain" description="PDZ" evidence="2">
    <location>
        <begin position="478"/>
        <end position="538"/>
    </location>
</feature>
<dbReference type="PIRSF" id="PIRSF016493">
    <property type="entry name" value="Glycyl_aminpptds"/>
    <property type="match status" value="1"/>
</dbReference>
<dbReference type="RefSeq" id="WP_092727034.1">
    <property type="nucleotide sequence ID" value="NZ_FNNO01000025.1"/>
</dbReference>
<dbReference type="InterPro" id="IPR036034">
    <property type="entry name" value="PDZ_sf"/>
</dbReference>
<dbReference type="InterPro" id="IPR001478">
    <property type="entry name" value="PDZ"/>
</dbReference>
<keyword evidence="3" id="KW-0482">Metalloprotease</keyword>
<evidence type="ECO:0000313" key="3">
    <source>
        <dbReference type="EMBL" id="SDX67898.1"/>
    </source>
</evidence>
<dbReference type="Gene3D" id="1.10.390.10">
    <property type="entry name" value="Neutral Protease Domain 2"/>
    <property type="match status" value="1"/>
</dbReference>
<accession>A0A8X8IIS3</accession>
<evidence type="ECO:0000313" key="4">
    <source>
        <dbReference type="Proteomes" id="UP000198711"/>
    </source>
</evidence>
<dbReference type="Gene3D" id="2.60.40.3650">
    <property type="match status" value="1"/>
</dbReference>
<dbReference type="Proteomes" id="UP000198711">
    <property type="component" value="Unassembled WGS sequence"/>
</dbReference>
<dbReference type="AlphaFoldDB" id="A0A8X8IIS3"/>